<name>A0A8I0AII7_9FIRM</name>
<dbReference type="PANTHER" id="PTHR46797">
    <property type="entry name" value="HTH-TYPE TRANSCRIPTIONAL REGULATOR"/>
    <property type="match status" value="1"/>
</dbReference>
<protein>
    <submittedName>
        <fullName evidence="4">Helix-turn-helix transcriptional regulator</fullName>
    </submittedName>
</protein>
<keyword evidence="5" id="KW-1185">Reference proteome</keyword>
<dbReference type="AlphaFoldDB" id="A0A8I0AII7"/>
<gene>
    <name evidence="4" type="ORF">H8S54_07550</name>
</gene>
<dbReference type="PANTHER" id="PTHR46797:SF1">
    <property type="entry name" value="METHYLPHOSPHONATE SYNTHASE"/>
    <property type="match status" value="1"/>
</dbReference>
<feature type="coiled-coil region" evidence="2">
    <location>
        <begin position="8"/>
        <end position="35"/>
    </location>
</feature>
<evidence type="ECO:0000313" key="5">
    <source>
        <dbReference type="Proteomes" id="UP000652847"/>
    </source>
</evidence>
<dbReference type="CDD" id="cd00093">
    <property type="entry name" value="HTH_XRE"/>
    <property type="match status" value="1"/>
</dbReference>
<dbReference type="Proteomes" id="UP000652847">
    <property type="component" value="Unassembled WGS sequence"/>
</dbReference>
<dbReference type="Pfam" id="PF01381">
    <property type="entry name" value="HTH_3"/>
    <property type="match status" value="1"/>
</dbReference>
<dbReference type="Gene3D" id="1.10.260.40">
    <property type="entry name" value="lambda repressor-like DNA-binding domains"/>
    <property type="match status" value="1"/>
</dbReference>
<comment type="caution">
    <text evidence="4">The sequence shown here is derived from an EMBL/GenBank/DDBJ whole genome shotgun (WGS) entry which is preliminary data.</text>
</comment>
<dbReference type="PROSITE" id="PS50943">
    <property type="entry name" value="HTH_CROC1"/>
    <property type="match status" value="1"/>
</dbReference>
<accession>A0A8I0AII7</accession>
<dbReference type="EMBL" id="JACOOT010000017">
    <property type="protein sequence ID" value="MBC5650958.1"/>
    <property type="molecule type" value="Genomic_DNA"/>
</dbReference>
<evidence type="ECO:0000256" key="2">
    <source>
        <dbReference type="SAM" id="Coils"/>
    </source>
</evidence>
<dbReference type="InterPro" id="IPR010982">
    <property type="entry name" value="Lambda_DNA-bd_dom_sf"/>
</dbReference>
<keyword evidence="1" id="KW-0238">DNA-binding</keyword>
<dbReference type="InterPro" id="IPR050807">
    <property type="entry name" value="TransReg_Diox_bact_type"/>
</dbReference>
<evidence type="ECO:0000256" key="1">
    <source>
        <dbReference type="ARBA" id="ARBA00023125"/>
    </source>
</evidence>
<dbReference type="GO" id="GO:0003677">
    <property type="term" value="F:DNA binding"/>
    <property type="evidence" value="ECO:0007669"/>
    <property type="project" value="UniProtKB-KW"/>
</dbReference>
<feature type="domain" description="HTH cro/C1-type" evidence="3">
    <location>
        <begin position="15"/>
        <end position="69"/>
    </location>
</feature>
<reference evidence="4 5" key="1">
    <citation type="submission" date="2020-08" db="EMBL/GenBank/DDBJ databases">
        <title>Genome public.</title>
        <authorList>
            <person name="Liu C."/>
            <person name="Sun Q."/>
        </authorList>
    </citation>
    <scope>NUCLEOTIDE SEQUENCE [LARGE SCALE GENOMIC DNA]</scope>
    <source>
        <strain evidence="4 5">BX17</strain>
    </source>
</reference>
<proteinExistence type="predicted"/>
<dbReference type="GO" id="GO:0003700">
    <property type="term" value="F:DNA-binding transcription factor activity"/>
    <property type="evidence" value="ECO:0007669"/>
    <property type="project" value="TreeGrafter"/>
</dbReference>
<organism evidence="4 5">
    <name type="scientific">Blautia segnis</name>
    <dbReference type="NCBI Taxonomy" id="2763030"/>
    <lineage>
        <taxon>Bacteria</taxon>
        <taxon>Bacillati</taxon>
        <taxon>Bacillota</taxon>
        <taxon>Clostridia</taxon>
        <taxon>Lachnospirales</taxon>
        <taxon>Lachnospiraceae</taxon>
        <taxon>Blautia</taxon>
    </lineage>
</organism>
<evidence type="ECO:0000259" key="3">
    <source>
        <dbReference type="PROSITE" id="PS50943"/>
    </source>
</evidence>
<keyword evidence="2" id="KW-0175">Coiled coil</keyword>
<sequence length="112" mass="13174">MNMNQIDYENLGTRMKELRIKMKLTQAEVARALNVTPGYISNVENNRTAMSLRILIYYARLLNISLDSLIGRIDSEYRETALDREISEQVHKLEIPQKQKLLKTMKVWMDED</sequence>
<evidence type="ECO:0000313" key="4">
    <source>
        <dbReference type="EMBL" id="MBC5650958.1"/>
    </source>
</evidence>
<dbReference type="GO" id="GO:0005829">
    <property type="term" value="C:cytosol"/>
    <property type="evidence" value="ECO:0007669"/>
    <property type="project" value="TreeGrafter"/>
</dbReference>
<dbReference type="SUPFAM" id="SSF47413">
    <property type="entry name" value="lambda repressor-like DNA-binding domains"/>
    <property type="match status" value="1"/>
</dbReference>
<dbReference type="InterPro" id="IPR001387">
    <property type="entry name" value="Cro/C1-type_HTH"/>
</dbReference>
<dbReference type="SMART" id="SM00530">
    <property type="entry name" value="HTH_XRE"/>
    <property type="match status" value="1"/>
</dbReference>